<reference evidence="1 2" key="1">
    <citation type="submission" date="2014-11" db="EMBL/GenBank/DDBJ databases">
        <title>Genetic blueprint of the zoonotic pathogen Toxocara canis.</title>
        <authorList>
            <person name="Zhu X.-Q."/>
            <person name="Korhonen P.K."/>
            <person name="Cai H."/>
            <person name="Young N.D."/>
            <person name="Nejsum P."/>
            <person name="von Samson-Himmelstjerna G."/>
            <person name="Boag P.R."/>
            <person name="Tan P."/>
            <person name="Li Q."/>
            <person name="Min J."/>
            <person name="Yang Y."/>
            <person name="Wang X."/>
            <person name="Fang X."/>
            <person name="Hall R.S."/>
            <person name="Hofmann A."/>
            <person name="Sternberg P.W."/>
            <person name="Jex A.R."/>
            <person name="Gasser R.B."/>
        </authorList>
    </citation>
    <scope>NUCLEOTIDE SEQUENCE [LARGE SCALE GENOMIC DNA]</scope>
    <source>
        <strain evidence="1">PN_DK_2014</strain>
    </source>
</reference>
<protein>
    <submittedName>
        <fullName evidence="1">Uncharacterized protein</fullName>
    </submittedName>
</protein>
<dbReference type="Proteomes" id="UP000031036">
    <property type="component" value="Unassembled WGS sequence"/>
</dbReference>
<proteinExistence type="predicted"/>
<organism evidence="1 2">
    <name type="scientific">Toxocara canis</name>
    <name type="common">Canine roundworm</name>
    <dbReference type="NCBI Taxonomy" id="6265"/>
    <lineage>
        <taxon>Eukaryota</taxon>
        <taxon>Metazoa</taxon>
        <taxon>Ecdysozoa</taxon>
        <taxon>Nematoda</taxon>
        <taxon>Chromadorea</taxon>
        <taxon>Rhabditida</taxon>
        <taxon>Spirurina</taxon>
        <taxon>Ascaridomorpha</taxon>
        <taxon>Ascaridoidea</taxon>
        <taxon>Toxocaridae</taxon>
        <taxon>Toxocara</taxon>
    </lineage>
</organism>
<gene>
    <name evidence="1" type="ORF">Tcan_18426</name>
</gene>
<dbReference type="AlphaFoldDB" id="A0A0B2VSF4"/>
<name>A0A0B2VSF4_TOXCA</name>
<evidence type="ECO:0000313" key="2">
    <source>
        <dbReference type="Proteomes" id="UP000031036"/>
    </source>
</evidence>
<comment type="caution">
    <text evidence="1">The sequence shown here is derived from an EMBL/GenBank/DDBJ whole genome shotgun (WGS) entry which is preliminary data.</text>
</comment>
<accession>A0A0B2VSF4</accession>
<evidence type="ECO:0000313" key="1">
    <source>
        <dbReference type="EMBL" id="KHN84214.1"/>
    </source>
</evidence>
<dbReference type="EMBL" id="JPKZ01001033">
    <property type="protein sequence ID" value="KHN84214.1"/>
    <property type="molecule type" value="Genomic_DNA"/>
</dbReference>
<keyword evidence="2" id="KW-1185">Reference proteome</keyword>
<sequence length="74" mass="8563">MEPVKLTVPRYGFSVTKTSSEISPKGECLLRYNLIQAQIFGAIHCVQFSARRYKKCGMGQICERQWRTLWGNNH</sequence>